<dbReference type="AlphaFoldDB" id="A0A4R7HYA1"/>
<protein>
    <recommendedName>
        <fullName evidence="1">AB hydrolase-1 domain-containing protein</fullName>
    </recommendedName>
</protein>
<organism evidence="2 3">
    <name type="scientific">Ilumatobacter fluminis</name>
    <dbReference type="NCBI Taxonomy" id="467091"/>
    <lineage>
        <taxon>Bacteria</taxon>
        <taxon>Bacillati</taxon>
        <taxon>Actinomycetota</taxon>
        <taxon>Acidimicrobiia</taxon>
        <taxon>Acidimicrobiales</taxon>
        <taxon>Ilumatobacteraceae</taxon>
        <taxon>Ilumatobacter</taxon>
    </lineage>
</organism>
<dbReference type="Proteomes" id="UP000294558">
    <property type="component" value="Unassembled WGS sequence"/>
</dbReference>
<dbReference type="InterPro" id="IPR029058">
    <property type="entry name" value="AB_hydrolase_fold"/>
</dbReference>
<dbReference type="SUPFAM" id="SSF53474">
    <property type="entry name" value="alpha/beta-Hydrolases"/>
    <property type="match status" value="1"/>
</dbReference>
<dbReference type="EMBL" id="SOAU01000001">
    <property type="protein sequence ID" value="TDT15113.1"/>
    <property type="molecule type" value="Genomic_DNA"/>
</dbReference>
<comment type="caution">
    <text evidence="2">The sequence shown here is derived from an EMBL/GenBank/DDBJ whole genome shotgun (WGS) entry which is preliminary data.</text>
</comment>
<dbReference type="InterPro" id="IPR000073">
    <property type="entry name" value="AB_hydrolase_1"/>
</dbReference>
<keyword evidence="3" id="KW-1185">Reference proteome</keyword>
<accession>A0A4R7HYA1</accession>
<name>A0A4R7HYA1_9ACTN</name>
<proteinExistence type="predicted"/>
<gene>
    <name evidence="2" type="ORF">BDK89_0674</name>
</gene>
<sequence length="214" mass="22225">MSTTFLTHNKVELALHTLRAADGPNLLLLHGLGEASPDAVPRFAQCWPGAVHALDFTGHGASGLPIGGGYTAEMLLADADMAVRELGQVTVVGRGLGAYIGLLIGGARAAAVRGVVLSDGPGMSGGPTSPTSQPVVTADAVDSTPDPYAILELGRDLRPPDYATTFVRLANEGSGLDEPITVTAKFRPRWLRAVVDEPGVREMSSLTDALARYA</sequence>
<feature type="domain" description="AB hydrolase-1" evidence="1">
    <location>
        <begin position="26"/>
        <end position="173"/>
    </location>
</feature>
<dbReference type="Gene3D" id="3.40.50.1820">
    <property type="entry name" value="alpha/beta hydrolase"/>
    <property type="match status" value="1"/>
</dbReference>
<reference evidence="2 3" key="1">
    <citation type="submission" date="2019-03" db="EMBL/GenBank/DDBJ databases">
        <title>Sequencing the genomes of 1000 actinobacteria strains.</title>
        <authorList>
            <person name="Klenk H.-P."/>
        </authorList>
    </citation>
    <scope>NUCLEOTIDE SEQUENCE [LARGE SCALE GENOMIC DNA]</scope>
    <source>
        <strain evidence="2 3">DSM 18936</strain>
    </source>
</reference>
<dbReference type="RefSeq" id="WP_208293947.1">
    <property type="nucleotide sequence ID" value="NZ_SOAU01000001.1"/>
</dbReference>
<evidence type="ECO:0000313" key="2">
    <source>
        <dbReference type="EMBL" id="TDT15113.1"/>
    </source>
</evidence>
<dbReference type="GO" id="GO:0003824">
    <property type="term" value="F:catalytic activity"/>
    <property type="evidence" value="ECO:0007669"/>
    <property type="project" value="UniProtKB-ARBA"/>
</dbReference>
<evidence type="ECO:0000313" key="3">
    <source>
        <dbReference type="Proteomes" id="UP000294558"/>
    </source>
</evidence>
<evidence type="ECO:0000259" key="1">
    <source>
        <dbReference type="Pfam" id="PF12697"/>
    </source>
</evidence>
<dbReference type="Pfam" id="PF12697">
    <property type="entry name" value="Abhydrolase_6"/>
    <property type="match status" value="1"/>
</dbReference>